<reference evidence="4" key="3">
    <citation type="submission" date="2018-10" db="EMBL/GenBank/DDBJ databases">
        <authorList>
            <person name="Hovde B."/>
            <person name="Zhang X."/>
        </authorList>
    </citation>
    <scope>NUCLEOTIDE SEQUENCE [LARGE SCALE GENOMIC DNA]</scope>
    <source>
        <strain evidence="4">UTEX 25</strain>
    </source>
</reference>
<evidence type="ECO:0000313" key="4">
    <source>
        <dbReference type="EMBL" id="RMZ56767.1"/>
    </source>
</evidence>
<feature type="region of interest" description="Disordered" evidence="1">
    <location>
        <begin position="252"/>
        <end position="272"/>
    </location>
</feature>
<feature type="compositionally biased region" description="Basic and acidic residues" evidence="1">
    <location>
        <begin position="262"/>
        <end position="272"/>
    </location>
</feature>
<evidence type="ECO:0000313" key="2">
    <source>
        <dbReference type="EMBL" id="JAT77841.1"/>
    </source>
</evidence>
<sequence length="272" mass="29976">MSEPILDVVRGLSTVASFAIVINQLKETYSTFFVSTCEHCRGTGLLTCPHCHGTATLLRRPGMLLVRTLAVANSSDALYGCVFCGGYALPELSMGGGGNDESTAVKVYENLRQALVNRYPLPHRMPVLAGTVPCKTCHGSGKVARLTPVTGRALGLERAWSRGITSRLGRRYLFKENRPADRQRLFMEYPGEPQPDAHSMPDVVEKPPIVYPPGLFRSGREPSMPLQLGPFEIVLTNRGNMENFIMPFIDYDSDENEDNVEEDARPDDSGGW</sequence>
<gene>
    <name evidence="4" type="ORF">APUTEX25_002856</name>
    <name evidence="3" type="ORF">g.12217</name>
    <name evidence="2" type="ORF">g.12218</name>
</gene>
<dbReference type="Proteomes" id="UP000279271">
    <property type="component" value="Unassembled WGS sequence"/>
</dbReference>
<proteinExistence type="predicted"/>
<reference evidence="3" key="1">
    <citation type="submission" date="2015-08" db="EMBL/GenBank/DDBJ databases">
        <authorList>
            <person name="Babu N.S."/>
            <person name="Beckwith C.J."/>
            <person name="Beseler K.G."/>
            <person name="Brison A."/>
            <person name="Carone J.V."/>
            <person name="Caskin T.P."/>
            <person name="Diamond M."/>
            <person name="Durham M.E."/>
            <person name="Foxe J.M."/>
            <person name="Go M."/>
            <person name="Henderson B.A."/>
            <person name="Jones I.B."/>
            <person name="McGettigan J.A."/>
            <person name="Micheletti S.J."/>
            <person name="Nasrallah M.E."/>
            <person name="Ortiz D."/>
            <person name="Piller C.R."/>
            <person name="Privatt S.R."/>
            <person name="Schneider S.L."/>
            <person name="Sharp S."/>
            <person name="Smith T.C."/>
            <person name="Stanton J.D."/>
            <person name="Ullery H.E."/>
            <person name="Wilson R.J."/>
            <person name="Serrano M.G."/>
            <person name="Buck G."/>
            <person name="Lee V."/>
            <person name="Wang Y."/>
            <person name="Carvalho R."/>
            <person name="Voegtly L."/>
            <person name="Shi R."/>
            <person name="Duckworth R."/>
            <person name="Johnson A."/>
            <person name="Loviza R."/>
            <person name="Walstead R."/>
            <person name="Shah Z."/>
            <person name="Kiflezghi M."/>
            <person name="Wade K."/>
            <person name="Ball S.L."/>
            <person name="Bradley K.W."/>
            <person name="Asai D.J."/>
            <person name="Bowman C.A."/>
            <person name="Russell D.A."/>
            <person name="Pope W.H."/>
            <person name="Jacobs-Sera D."/>
            <person name="Hendrix R.W."/>
            <person name="Hatfull G.F."/>
        </authorList>
    </citation>
    <scope>NUCLEOTIDE SEQUENCE</scope>
</reference>
<protein>
    <submittedName>
        <fullName evidence="3">Uncharacterized protein</fullName>
    </submittedName>
</protein>
<reference evidence="5" key="2">
    <citation type="journal article" date="2018" name="Algal Res.">
        <title>Characterization of plant carbon substrate utilization by Auxenochlorella protothecoides.</title>
        <authorList>
            <person name="Vogler B.W."/>
            <person name="Starkenburg S.R."/>
            <person name="Sudasinghe N."/>
            <person name="Schambach J.Y."/>
            <person name="Rollin J.A."/>
            <person name="Pattathil S."/>
            <person name="Barry A.N."/>
        </authorList>
    </citation>
    <scope>NUCLEOTIDE SEQUENCE [LARGE SCALE GENOMIC DNA]</scope>
    <source>
        <strain evidence="5">UTEX 25</strain>
    </source>
</reference>
<dbReference type="EMBL" id="QOKY01000135">
    <property type="protein sequence ID" value="RMZ56767.1"/>
    <property type="molecule type" value="Genomic_DNA"/>
</dbReference>
<feature type="compositionally biased region" description="Acidic residues" evidence="1">
    <location>
        <begin position="252"/>
        <end position="261"/>
    </location>
</feature>
<dbReference type="EMBL" id="GDKF01000781">
    <property type="protein sequence ID" value="JAT77841.1"/>
    <property type="molecule type" value="Transcribed_RNA"/>
</dbReference>
<evidence type="ECO:0000313" key="5">
    <source>
        <dbReference type="Proteomes" id="UP000279271"/>
    </source>
</evidence>
<organism evidence="3">
    <name type="scientific">Auxenochlorella protothecoides</name>
    <name type="common">Green microalga</name>
    <name type="synonym">Chlorella protothecoides</name>
    <dbReference type="NCBI Taxonomy" id="3075"/>
    <lineage>
        <taxon>Eukaryota</taxon>
        <taxon>Viridiplantae</taxon>
        <taxon>Chlorophyta</taxon>
        <taxon>core chlorophytes</taxon>
        <taxon>Trebouxiophyceae</taxon>
        <taxon>Chlorellales</taxon>
        <taxon>Chlorellaceae</taxon>
        <taxon>Auxenochlorella</taxon>
    </lineage>
</organism>
<name>A0A1D2AG23_AUXPR</name>
<accession>A0A1D2AG23</accession>
<evidence type="ECO:0000256" key="1">
    <source>
        <dbReference type="SAM" id="MobiDB-lite"/>
    </source>
</evidence>
<evidence type="ECO:0000313" key="3">
    <source>
        <dbReference type="EMBL" id="JAT77903.1"/>
    </source>
</evidence>
<reference evidence="4" key="4">
    <citation type="submission" date="2018-11" db="EMBL/GenBank/DDBJ databases">
        <title>Characterization of plant carbon substrate utilization by Auxenochlorella protothecoides.</title>
        <authorList>
            <person name="Vogler B.W."/>
            <person name="Starkenburg S.R."/>
            <person name="Sudasinghe N."/>
            <person name="Schambach J.Y."/>
            <person name="Rollin J.A."/>
            <person name="Pattathil S."/>
            <person name="Barry A.N."/>
        </authorList>
    </citation>
    <scope>NUCLEOTIDE SEQUENCE [LARGE SCALE GENOMIC DNA]</scope>
    <source>
        <strain evidence="4">UTEX 25</strain>
    </source>
</reference>
<dbReference type="AlphaFoldDB" id="A0A1D2AG23"/>
<dbReference type="EMBL" id="GDKF01000719">
    <property type="protein sequence ID" value="JAT77903.1"/>
    <property type="molecule type" value="Transcribed_RNA"/>
</dbReference>